<protein>
    <submittedName>
        <fullName evidence="2">Uncharacterized protein</fullName>
    </submittedName>
</protein>
<sequence>MPILRSLTLKIKTTFSPPSSPITTSPSSSFEAVGRKERQRERAQTTNGSMESITSQEGAEASSHTHAKVVLEGIEKVRQERGQRRMSRFREEL</sequence>
<feature type="compositionally biased region" description="Low complexity" evidence="1">
    <location>
        <begin position="13"/>
        <end position="30"/>
    </location>
</feature>
<reference evidence="2" key="1">
    <citation type="journal article" date="2020" name="Stud. Mycol.">
        <title>101 Dothideomycetes genomes: a test case for predicting lifestyles and emergence of pathogens.</title>
        <authorList>
            <person name="Haridas S."/>
            <person name="Albert R."/>
            <person name="Binder M."/>
            <person name="Bloem J."/>
            <person name="Labutti K."/>
            <person name="Salamov A."/>
            <person name="Andreopoulos B."/>
            <person name="Baker S."/>
            <person name="Barry K."/>
            <person name="Bills G."/>
            <person name="Bluhm B."/>
            <person name="Cannon C."/>
            <person name="Castanera R."/>
            <person name="Culley D."/>
            <person name="Daum C."/>
            <person name="Ezra D."/>
            <person name="Gonzalez J."/>
            <person name="Henrissat B."/>
            <person name="Kuo A."/>
            <person name="Liang C."/>
            <person name="Lipzen A."/>
            <person name="Lutzoni F."/>
            <person name="Magnuson J."/>
            <person name="Mondo S."/>
            <person name="Nolan M."/>
            <person name="Ohm R."/>
            <person name="Pangilinan J."/>
            <person name="Park H.-J."/>
            <person name="Ramirez L."/>
            <person name="Alfaro M."/>
            <person name="Sun H."/>
            <person name="Tritt A."/>
            <person name="Yoshinaga Y."/>
            <person name="Zwiers L.-H."/>
            <person name="Turgeon B."/>
            <person name="Goodwin S."/>
            <person name="Spatafora J."/>
            <person name="Crous P."/>
            <person name="Grigoriev I."/>
        </authorList>
    </citation>
    <scope>NUCLEOTIDE SEQUENCE</scope>
    <source>
        <strain evidence="2">CBS 122367</strain>
    </source>
</reference>
<name>A0A6G1J5D9_9PLEO</name>
<evidence type="ECO:0000313" key="2">
    <source>
        <dbReference type="EMBL" id="KAF2685736.1"/>
    </source>
</evidence>
<proteinExistence type="predicted"/>
<feature type="compositionally biased region" description="Basic and acidic residues" evidence="1">
    <location>
        <begin position="33"/>
        <end position="43"/>
    </location>
</feature>
<evidence type="ECO:0000313" key="3">
    <source>
        <dbReference type="Proteomes" id="UP000799291"/>
    </source>
</evidence>
<organism evidence="2 3">
    <name type="scientific">Lentithecium fluviatile CBS 122367</name>
    <dbReference type="NCBI Taxonomy" id="1168545"/>
    <lineage>
        <taxon>Eukaryota</taxon>
        <taxon>Fungi</taxon>
        <taxon>Dikarya</taxon>
        <taxon>Ascomycota</taxon>
        <taxon>Pezizomycotina</taxon>
        <taxon>Dothideomycetes</taxon>
        <taxon>Pleosporomycetidae</taxon>
        <taxon>Pleosporales</taxon>
        <taxon>Massarineae</taxon>
        <taxon>Lentitheciaceae</taxon>
        <taxon>Lentithecium</taxon>
    </lineage>
</organism>
<evidence type="ECO:0000256" key="1">
    <source>
        <dbReference type="SAM" id="MobiDB-lite"/>
    </source>
</evidence>
<keyword evidence="3" id="KW-1185">Reference proteome</keyword>
<accession>A0A6G1J5D9</accession>
<dbReference type="EMBL" id="MU005578">
    <property type="protein sequence ID" value="KAF2685736.1"/>
    <property type="molecule type" value="Genomic_DNA"/>
</dbReference>
<dbReference type="AlphaFoldDB" id="A0A6G1J5D9"/>
<feature type="compositionally biased region" description="Polar residues" evidence="1">
    <location>
        <begin position="44"/>
        <end position="57"/>
    </location>
</feature>
<gene>
    <name evidence="2" type="ORF">K458DRAFT_416947</name>
</gene>
<dbReference type="Proteomes" id="UP000799291">
    <property type="component" value="Unassembled WGS sequence"/>
</dbReference>
<feature type="compositionally biased region" description="Basic and acidic residues" evidence="1">
    <location>
        <begin position="73"/>
        <end position="93"/>
    </location>
</feature>
<feature type="region of interest" description="Disordered" evidence="1">
    <location>
        <begin position="13"/>
        <end position="93"/>
    </location>
</feature>